<dbReference type="Proteomes" id="UP001500459">
    <property type="component" value="Unassembled WGS sequence"/>
</dbReference>
<sequence length="70" mass="8243">MLDFTYRKLTDAQQEYIVARITMTVHANSILVRQVLQDMNPPLSAEGEDIRIHRNTMMRLQKRIEQLNGE</sequence>
<keyword evidence="2" id="KW-1185">Reference proteome</keyword>
<organism evidence="1 2">
    <name type="scientific">Aquimarina addita</name>
    <dbReference type="NCBI Taxonomy" id="870485"/>
    <lineage>
        <taxon>Bacteria</taxon>
        <taxon>Pseudomonadati</taxon>
        <taxon>Bacteroidota</taxon>
        <taxon>Flavobacteriia</taxon>
        <taxon>Flavobacteriales</taxon>
        <taxon>Flavobacteriaceae</taxon>
        <taxon>Aquimarina</taxon>
    </lineage>
</organism>
<dbReference type="EMBL" id="BAABCW010000029">
    <property type="protein sequence ID" value="GAA3522433.1"/>
    <property type="molecule type" value="Genomic_DNA"/>
</dbReference>
<evidence type="ECO:0000313" key="2">
    <source>
        <dbReference type="Proteomes" id="UP001500459"/>
    </source>
</evidence>
<name>A0ABP6UWD0_9FLAO</name>
<comment type="caution">
    <text evidence="1">The sequence shown here is derived from an EMBL/GenBank/DDBJ whole genome shotgun (WGS) entry which is preliminary data.</text>
</comment>
<protein>
    <submittedName>
        <fullName evidence="1">Uncharacterized protein</fullName>
    </submittedName>
</protein>
<evidence type="ECO:0000313" key="1">
    <source>
        <dbReference type="EMBL" id="GAA3522433.1"/>
    </source>
</evidence>
<gene>
    <name evidence="1" type="ORF">GCM10022393_41280</name>
</gene>
<reference evidence="2" key="1">
    <citation type="journal article" date="2019" name="Int. J. Syst. Evol. Microbiol.">
        <title>The Global Catalogue of Microorganisms (GCM) 10K type strain sequencing project: providing services to taxonomists for standard genome sequencing and annotation.</title>
        <authorList>
            <consortium name="The Broad Institute Genomics Platform"/>
            <consortium name="The Broad Institute Genome Sequencing Center for Infectious Disease"/>
            <person name="Wu L."/>
            <person name="Ma J."/>
        </authorList>
    </citation>
    <scope>NUCLEOTIDE SEQUENCE [LARGE SCALE GENOMIC DNA]</scope>
    <source>
        <strain evidence="2">JCM 17106</strain>
    </source>
</reference>
<accession>A0ABP6UWD0</accession>
<proteinExistence type="predicted"/>